<accession>A0ABR3JP43</accession>
<dbReference type="EMBL" id="JASNQZ010000005">
    <property type="protein sequence ID" value="KAL0957384.1"/>
    <property type="molecule type" value="Genomic_DNA"/>
</dbReference>
<reference evidence="2" key="1">
    <citation type="submission" date="2024-06" db="EMBL/GenBank/DDBJ databases">
        <title>Multi-omics analyses provide insights into the biosynthesis of the anticancer antibiotic pleurotin in Hohenbuehelia grisea.</title>
        <authorList>
            <person name="Weaver J.A."/>
            <person name="Alberti F."/>
        </authorList>
    </citation>
    <scope>NUCLEOTIDE SEQUENCE [LARGE SCALE GENOMIC DNA]</scope>
    <source>
        <strain evidence="2">T-177</strain>
    </source>
</reference>
<organism evidence="1 2">
    <name type="scientific">Hohenbuehelia grisea</name>
    <dbReference type="NCBI Taxonomy" id="104357"/>
    <lineage>
        <taxon>Eukaryota</taxon>
        <taxon>Fungi</taxon>
        <taxon>Dikarya</taxon>
        <taxon>Basidiomycota</taxon>
        <taxon>Agaricomycotina</taxon>
        <taxon>Agaricomycetes</taxon>
        <taxon>Agaricomycetidae</taxon>
        <taxon>Agaricales</taxon>
        <taxon>Pleurotineae</taxon>
        <taxon>Pleurotaceae</taxon>
        <taxon>Hohenbuehelia</taxon>
    </lineage>
</organism>
<gene>
    <name evidence="1" type="ORF">HGRIS_001185</name>
</gene>
<comment type="caution">
    <text evidence="1">The sequence shown here is derived from an EMBL/GenBank/DDBJ whole genome shotgun (WGS) entry which is preliminary data.</text>
</comment>
<name>A0ABR3JP43_9AGAR</name>
<evidence type="ECO:0000313" key="1">
    <source>
        <dbReference type="EMBL" id="KAL0957384.1"/>
    </source>
</evidence>
<keyword evidence="2" id="KW-1185">Reference proteome</keyword>
<evidence type="ECO:0000313" key="2">
    <source>
        <dbReference type="Proteomes" id="UP001556367"/>
    </source>
</evidence>
<sequence length="194" mass="21758">MRDEVKAFVCAEMAQALAPEAGVADLAFDPETRNLQDELALDNNVDPMSPTSLLYESSQTGECNEHLEESLSEEFPRLPGAWPIGEAVNFDQLLHDFAFTDEDPIPTYRRLFFALSSNTKKLPKMLSRRCGIILAEVFCVVVLKYADDYCETLSRFAHPRRGSIGRSFDANILSHYLQAQWFAAWPNGQSSGFA</sequence>
<protein>
    <recommendedName>
        <fullName evidence="3">Transposase</fullName>
    </recommendedName>
</protein>
<evidence type="ECO:0008006" key="3">
    <source>
        <dbReference type="Google" id="ProtNLM"/>
    </source>
</evidence>
<dbReference type="Proteomes" id="UP001556367">
    <property type="component" value="Unassembled WGS sequence"/>
</dbReference>
<proteinExistence type="predicted"/>